<dbReference type="GO" id="GO:0006261">
    <property type="term" value="P:DNA-templated DNA replication"/>
    <property type="evidence" value="ECO:0007669"/>
    <property type="project" value="TreeGrafter"/>
</dbReference>
<evidence type="ECO:0000256" key="1">
    <source>
        <dbReference type="ARBA" id="ARBA00012417"/>
    </source>
</evidence>
<feature type="domain" description="DNA polymerase III delta subunit C-terminal" evidence="8">
    <location>
        <begin position="212"/>
        <end position="324"/>
    </location>
</feature>
<dbReference type="Proteomes" id="UP000017842">
    <property type="component" value="Unassembled WGS sequence"/>
</dbReference>
<evidence type="ECO:0000313" key="9">
    <source>
        <dbReference type="EMBL" id="ESS68474.1"/>
    </source>
</evidence>
<dbReference type="NCBIfam" id="NF004310">
    <property type="entry name" value="PRK05707.1"/>
    <property type="match status" value="1"/>
</dbReference>
<keyword evidence="6" id="KW-0239">DNA-directed DNA polymerase</keyword>
<evidence type="ECO:0000256" key="7">
    <source>
        <dbReference type="ARBA" id="ARBA00049244"/>
    </source>
</evidence>
<proteinExistence type="predicted"/>
<dbReference type="SUPFAM" id="SSF52540">
    <property type="entry name" value="P-loop containing nucleoside triphosphate hydrolases"/>
    <property type="match status" value="1"/>
</dbReference>
<dbReference type="OrthoDB" id="9811073at2"/>
<dbReference type="STRING" id="1116472.MGMO_146c00130"/>
<dbReference type="AlphaFoldDB" id="V5BL12"/>
<dbReference type="PANTHER" id="PTHR11669">
    <property type="entry name" value="REPLICATION FACTOR C / DNA POLYMERASE III GAMMA-TAU SUBUNIT"/>
    <property type="match status" value="1"/>
</dbReference>
<comment type="caution">
    <text evidence="9">The sequence shown here is derived from an EMBL/GenBank/DDBJ whole genome shotgun (WGS) entry which is preliminary data.</text>
</comment>
<dbReference type="PATRIC" id="fig|1116472.3.peg.3590"/>
<dbReference type="InterPro" id="IPR008921">
    <property type="entry name" value="DNA_pol3_clamp-load_cplx_C"/>
</dbReference>
<reference evidence="9 10" key="1">
    <citation type="journal article" date="2013" name="Genome Announc.">
        <title>Draft Genome Sequence of the Methanotrophic Gammaproteobacterium Methyloglobulus morosus DSM 22980 Strain KoM1.</title>
        <authorList>
            <person name="Poehlein A."/>
            <person name="Deutzmann J.S."/>
            <person name="Daniel R."/>
            <person name="Simeonova D.D."/>
        </authorList>
    </citation>
    <scope>NUCLEOTIDE SEQUENCE [LARGE SCALE GENOMIC DNA]</scope>
    <source>
        <strain evidence="9 10">KoM1</strain>
    </source>
</reference>
<evidence type="ECO:0000256" key="6">
    <source>
        <dbReference type="ARBA" id="ARBA00022932"/>
    </source>
</evidence>
<name>V5BL12_9GAMM</name>
<evidence type="ECO:0000313" key="10">
    <source>
        <dbReference type="Proteomes" id="UP000017842"/>
    </source>
</evidence>
<organism evidence="9 10">
    <name type="scientific">Methyloglobulus morosus KoM1</name>
    <dbReference type="NCBI Taxonomy" id="1116472"/>
    <lineage>
        <taxon>Bacteria</taxon>
        <taxon>Pseudomonadati</taxon>
        <taxon>Pseudomonadota</taxon>
        <taxon>Gammaproteobacteria</taxon>
        <taxon>Methylococcales</taxon>
        <taxon>Methylococcaceae</taxon>
        <taxon>Methyloglobulus</taxon>
    </lineage>
</organism>
<dbReference type="InterPro" id="IPR027417">
    <property type="entry name" value="P-loop_NTPase"/>
</dbReference>
<keyword evidence="4 9" id="KW-0548">Nucleotidyltransferase</keyword>
<accession>V5BL12</accession>
<dbReference type="Gene3D" id="3.40.50.300">
    <property type="entry name" value="P-loop containing nucleotide triphosphate hydrolases"/>
    <property type="match status" value="1"/>
</dbReference>
<dbReference type="EMBL" id="AYLO01000135">
    <property type="protein sequence ID" value="ESS68474.1"/>
    <property type="molecule type" value="Genomic_DNA"/>
</dbReference>
<evidence type="ECO:0000256" key="3">
    <source>
        <dbReference type="ARBA" id="ARBA00022679"/>
    </source>
</evidence>
<comment type="catalytic activity">
    <reaction evidence="7">
        <text>DNA(n) + a 2'-deoxyribonucleoside 5'-triphosphate = DNA(n+1) + diphosphate</text>
        <dbReference type="Rhea" id="RHEA:22508"/>
        <dbReference type="Rhea" id="RHEA-COMP:17339"/>
        <dbReference type="Rhea" id="RHEA-COMP:17340"/>
        <dbReference type="ChEBI" id="CHEBI:33019"/>
        <dbReference type="ChEBI" id="CHEBI:61560"/>
        <dbReference type="ChEBI" id="CHEBI:173112"/>
        <dbReference type="EC" id="2.7.7.7"/>
    </reaction>
</comment>
<evidence type="ECO:0000256" key="5">
    <source>
        <dbReference type="ARBA" id="ARBA00022705"/>
    </source>
</evidence>
<dbReference type="GO" id="GO:0003887">
    <property type="term" value="F:DNA-directed DNA polymerase activity"/>
    <property type="evidence" value="ECO:0007669"/>
    <property type="project" value="UniProtKB-KW"/>
</dbReference>
<evidence type="ECO:0000256" key="4">
    <source>
        <dbReference type="ARBA" id="ARBA00022695"/>
    </source>
</evidence>
<keyword evidence="5" id="KW-0235">DNA replication</keyword>
<dbReference type="InterPro" id="IPR050238">
    <property type="entry name" value="DNA_Rep/Repair_Clamp_Loader"/>
</dbReference>
<dbReference type="GO" id="GO:0009360">
    <property type="term" value="C:DNA polymerase III complex"/>
    <property type="evidence" value="ECO:0007669"/>
    <property type="project" value="InterPro"/>
</dbReference>
<dbReference type="GO" id="GO:0003677">
    <property type="term" value="F:DNA binding"/>
    <property type="evidence" value="ECO:0007669"/>
    <property type="project" value="InterPro"/>
</dbReference>
<dbReference type="Gene3D" id="1.20.272.10">
    <property type="match status" value="1"/>
</dbReference>
<dbReference type="InterPro" id="IPR015199">
    <property type="entry name" value="DNA_pol_III_delta_C"/>
</dbReference>
<dbReference type="EC" id="2.7.7.7" evidence="1"/>
<evidence type="ECO:0000259" key="8">
    <source>
        <dbReference type="Pfam" id="PF09115"/>
    </source>
</evidence>
<dbReference type="PANTHER" id="PTHR11669:SF8">
    <property type="entry name" value="DNA POLYMERASE III SUBUNIT DELTA"/>
    <property type="match status" value="1"/>
</dbReference>
<dbReference type="SUPFAM" id="SSF48019">
    <property type="entry name" value="post-AAA+ oligomerization domain-like"/>
    <property type="match status" value="1"/>
</dbReference>
<dbReference type="RefSeq" id="WP_023496211.1">
    <property type="nucleotide sequence ID" value="NZ_AYLO01000135.1"/>
</dbReference>
<evidence type="ECO:0000256" key="2">
    <source>
        <dbReference type="ARBA" id="ARBA00014363"/>
    </source>
</evidence>
<protein>
    <recommendedName>
        <fullName evidence="2">DNA polymerase III subunit delta'</fullName>
        <ecNumber evidence="1">2.7.7.7</ecNumber>
    </recommendedName>
</protein>
<dbReference type="eggNOG" id="COG0470">
    <property type="taxonomic scope" value="Bacteria"/>
</dbReference>
<keyword evidence="10" id="KW-1185">Reference proteome</keyword>
<keyword evidence="3 9" id="KW-0808">Transferase</keyword>
<dbReference type="Pfam" id="PF13177">
    <property type="entry name" value="DNA_pol3_delta2"/>
    <property type="match status" value="1"/>
</dbReference>
<gene>
    <name evidence="9" type="primary">holB</name>
    <name evidence="9" type="ORF">MGMO_146c00130</name>
</gene>
<dbReference type="Pfam" id="PF09115">
    <property type="entry name" value="DNApol3-delta_C"/>
    <property type="match status" value="1"/>
</dbReference>
<sequence>MAVSNNILPWQEQHWGSLYGYIKLGRIPQAVLITGASGLGKEALANRFAYSLLCTNVRDGGSCCGVCASCLLINADTHPDLIKIKPDEDKKTISINQIRQVVSGTYLKPQFEAYRVIIINPADVMTIQAINGFLKCLEEPTERTLFILITDKPNKLPATIISRCQKLTVTMPEKTVLSDWLNGQGIHNNQGTVLNLVRGSLLTVQQAADDTLLKQRTDCFNDWLTIAKQRNHPAIISEKWQKLPEKELVNWLISWVSDVIKCACRIDAEQLCNQDMVKPLQELAQRLNLRRLFGLYDLLLTCRRQLETQANFQIMLEEILVQWQQLNGRI</sequence>